<gene>
    <name evidence="2" type="ORF">DVH29_05125</name>
</gene>
<dbReference type="Gene3D" id="3.40.50.720">
    <property type="entry name" value="NAD(P)-binding Rossmann-like Domain"/>
    <property type="match status" value="1"/>
</dbReference>
<dbReference type="CDD" id="cd05325">
    <property type="entry name" value="carb_red_sniffer_like_SDR_c"/>
    <property type="match status" value="1"/>
</dbReference>
<accession>A0A369W6R3</accession>
<dbReference type="SMART" id="SM00822">
    <property type="entry name" value="PKS_KR"/>
    <property type="match status" value="1"/>
</dbReference>
<comment type="caution">
    <text evidence="2">The sequence shown here is derived from an EMBL/GenBank/DDBJ whole genome shotgun (WGS) entry which is preliminary data.</text>
</comment>
<dbReference type="EMBL" id="QQNH01000005">
    <property type="protein sequence ID" value="RDE09545.1"/>
    <property type="molecule type" value="Genomic_DNA"/>
</dbReference>
<organism evidence="2 3">
    <name type="scientific">Pelagibacterium lacus</name>
    <dbReference type="NCBI Taxonomy" id="2282655"/>
    <lineage>
        <taxon>Bacteria</taxon>
        <taxon>Pseudomonadati</taxon>
        <taxon>Pseudomonadota</taxon>
        <taxon>Alphaproteobacteria</taxon>
        <taxon>Hyphomicrobiales</taxon>
        <taxon>Devosiaceae</taxon>
        <taxon>Pelagibacterium</taxon>
    </lineage>
</organism>
<evidence type="ECO:0000259" key="1">
    <source>
        <dbReference type="SMART" id="SM00822"/>
    </source>
</evidence>
<evidence type="ECO:0000313" key="2">
    <source>
        <dbReference type="EMBL" id="RDE09545.1"/>
    </source>
</evidence>
<keyword evidence="3" id="KW-1185">Reference proteome</keyword>
<proteinExistence type="predicted"/>
<name>A0A369W6R3_9HYPH</name>
<dbReference type="PANTHER" id="PTHR45458:SF1">
    <property type="entry name" value="SHORT CHAIN DEHYDROGENASE"/>
    <property type="match status" value="1"/>
</dbReference>
<dbReference type="OrthoDB" id="9785826at2"/>
<dbReference type="AlphaFoldDB" id="A0A369W6R3"/>
<dbReference type="PANTHER" id="PTHR45458">
    <property type="entry name" value="SHORT-CHAIN DEHYDROGENASE/REDUCTASE SDR"/>
    <property type="match status" value="1"/>
</dbReference>
<sequence>MSTVLITGGNRGIGLELARQYSAEGWTVLATARQPEQAEALATLGAQVSIVPLEASDGASIQALAANLRGVPIDVLIANAGISGDLKAAAQAVSRDDFLNVMAVNVIGPLLLARALKPNVLLGQRRVVAAMSSLMSSISANDWGTQYAYRASKTALNAIWRTLAREWGADGLCCVLLRPGLVATDMTGGAGQPVQASVAGMRQVIEGLSLKDRGRLIGFDGQDVPW</sequence>
<dbReference type="Proteomes" id="UP000253759">
    <property type="component" value="Unassembled WGS sequence"/>
</dbReference>
<dbReference type="InterPro" id="IPR002347">
    <property type="entry name" value="SDR_fam"/>
</dbReference>
<reference evidence="3" key="1">
    <citation type="submission" date="2018-07" db="EMBL/GenBank/DDBJ databases">
        <authorList>
            <person name="Liu B.-T."/>
            <person name="Du Z."/>
        </authorList>
    </citation>
    <scope>NUCLEOTIDE SEQUENCE [LARGE SCALE GENOMIC DNA]</scope>
    <source>
        <strain evidence="3">XYN52</strain>
    </source>
</reference>
<dbReference type="Pfam" id="PF00106">
    <property type="entry name" value="adh_short"/>
    <property type="match status" value="1"/>
</dbReference>
<dbReference type="InterPro" id="IPR057326">
    <property type="entry name" value="KR_dom"/>
</dbReference>
<dbReference type="SUPFAM" id="SSF51735">
    <property type="entry name" value="NAD(P)-binding Rossmann-fold domains"/>
    <property type="match status" value="1"/>
</dbReference>
<protein>
    <submittedName>
        <fullName evidence="2">SDR family NAD(P)-dependent oxidoreductase</fullName>
    </submittedName>
</protein>
<dbReference type="GO" id="GO:0016616">
    <property type="term" value="F:oxidoreductase activity, acting on the CH-OH group of donors, NAD or NADP as acceptor"/>
    <property type="evidence" value="ECO:0007669"/>
    <property type="project" value="TreeGrafter"/>
</dbReference>
<dbReference type="RefSeq" id="WP_114645092.1">
    <property type="nucleotide sequence ID" value="NZ_QQNH01000005.1"/>
</dbReference>
<dbReference type="PRINTS" id="PR00081">
    <property type="entry name" value="GDHRDH"/>
</dbReference>
<evidence type="ECO:0000313" key="3">
    <source>
        <dbReference type="Proteomes" id="UP000253759"/>
    </source>
</evidence>
<feature type="domain" description="Ketoreductase" evidence="1">
    <location>
        <begin position="2"/>
        <end position="192"/>
    </location>
</feature>
<dbReference type="InterPro" id="IPR052184">
    <property type="entry name" value="SDR_enzymes"/>
</dbReference>
<dbReference type="InterPro" id="IPR036291">
    <property type="entry name" value="NAD(P)-bd_dom_sf"/>
</dbReference>